<dbReference type="GO" id="GO:0103039">
    <property type="term" value="F:protein methylthiotransferase activity"/>
    <property type="evidence" value="ECO:0007669"/>
    <property type="project" value="UniProtKB-EC"/>
</dbReference>
<gene>
    <name evidence="8 12" type="primary">rimO</name>
    <name evidence="12" type="ORF">Pr1d_13930</name>
</gene>
<keyword evidence="2 8" id="KW-0963">Cytoplasm</keyword>
<protein>
    <recommendedName>
        <fullName evidence="8">Ribosomal protein uS12 methylthiotransferase RimO</fullName>
        <shortName evidence="8">uS12 MTTase</shortName>
        <shortName evidence="8">uS12 methylthiotransferase</shortName>
        <ecNumber evidence="8">2.8.4.4</ecNumber>
    </recommendedName>
    <alternativeName>
        <fullName evidence="8">Ribosomal protein uS12 (aspartate-C(3))-methylthiotransferase</fullName>
    </alternativeName>
    <alternativeName>
        <fullName evidence="8">Ribosome maturation factor RimO</fullName>
    </alternativeName>
</protein>
<dbReference type="KEGG" id="bgok:Pr1d_13930"/>
<feature type="binding site" evidence="8">
    <location>
        <position position="236"/>
    </location>
    <ligand>
        <name>[4Fe-4S] cluster</name>
        <dbReference type="ChEBI" id="CHEBI:49883"/>
        <label>2</label>
        <note>4Fe-4S-S-AdoMet</note>
    </ligand>
</feature>
<dbReference type="HAMAP" id="MF_01865">
    <property type="entry name" value="MTTase_RimO"/>
    <property type="match status" value="1"/>
</dbReference>
<dbReference type="PROSITE" id="PS51918">
    <property type="entry name" value="RADICAL_SAM"/>
    <property type="match status" value="1"/>
</dbReference>
<evidence type="ECO:0000313" key="13">
    <source>
        <dbReference type="Proteomes" id="UP000323917"/>
    </source>
</evidence>
<feature type="domain" description="TRAM" evidence="9">
    <location>
        <begin position="448"/>
        <end position="516"/>
    </location>
</feature>
<feature type="domain" description="MTTase N-terminal" evidence="10">
    <location>
        <begin position="74"/>
        <end position="190"/>
    </location>
</feature>
<feature type="binding site" evidence="8">
    <location>
        <position position="233"/>
    </location>
    <ligand>
        <name>[4Fe-4S] cluster</name>
        <dbReference type="ChEBI" id="CHEBI:49883"/>
        <label>2</label>
        <note>4Fe-4S-S-AdoMet</note>
    </ligand>
</feature>
<dbReference type="GO" id="GO:0006400">
    <property type="term" value="P:tRNA modification"/>
    <property type="evidence" value="ECO:0007669"/>
    <property type="project" value="InterPro"/>
</dbReference>
<dbReference type="InterPro" id="IPR002792">
    <property type="entry name" value="TRAM_dom"/>
</dbReference>
<evidence type="ECO:0000256" key="3">
    <source>
        <dbReference type="ARBA" id="ARBA00022679"/>
    </source>
</evidence>
<dbReference type="SFLD" id="SFLDG01061">
    <property type="entry name" value="methylthiotransferase"/>
    <property type="match status" value="1"/>
</dbReference>
<feature type="binding site" evidence="8">
    <location>
        <position position="229"/>
    </location>
    <ligand>
        <name>[4Fe-4S] cluster</name>
        <dbReference type="ChEBI" id="CHEBI:49883"/>
        <label>2</label>
        <note>4Fe-4S-S-AdoMet</note>
    </ligand>
</feature>
<dbReference type="SUPFAM" id="SSF102114">
    <property type="entry name" value="Radical SAM enzymes"/>
    <property type="match status" value="1"/>
</dbReference>
<keyword evidence="4 8" id="KW-0949">S-adenosyl-L-methionine</keyword>
<evidence type="ECO:0000313" key="12">
    <source>
        <dbReference type="EMBL" id="QEG34121.1"/>
    </source>
</evidence>
<dbReference type="Gene3D" id="3.40.50.12160">
    <property type="entry name" value="Methylthiotransferase, N-terminal domain"/>
    <property type="match status" value="1"/>
</dbReference>
<evidence type="ECO:0000256" key="1">
    <source>
        <dbReference type="ARBA" id="ARBA00022485"/>
    </source>
</evidence>
<evidence type="ECO:0000259" key="10">
    <source>
        <dbReference type="PROSITE" id="PS51449"/>
    </source>
</evidence>
<dbReference type="RefSeq" id="WP_238476649.1">
    <property type="nucleotide sequence ID" value="NZ_CP042913.1"/>
</dbReference>
<evidence type="ECO:0000259" key="11">
    <source>
        <dbReference type="PROSITE" id="PS51918"/>
    </source>
</evidence>
<dbReference type="InterPro" id="IPR007197">
    <property type="entry name" value="rSAM"/>
</dbReference>
<evidence type="ECO:0000256" key="4">
    <source>
        <dbReference type="ARBA" id="ARBA00022691"/>
    </source>
</evidence>
<dbReference type="Gene3D" id="2.40.50.140">
    <property type="entry name" value="Nucleic acid-binding proteins"/>
    <property type="match status" value="1"/>
</dbReference>
<dbReference type="InterPro" id="IPR020612">
    <property type="entry name" value="Methylthiotransferase_CS"/>
</dbReference>
<dbReference type="SFLD" id="SFLDG01082">
    <property type="entry name" value="B12-binding_domain_containing"/>
    <property type="match status" value="1"/>
</dbReference>
<dbReference type="InterPro" id="IPR023404">
    <property type="entry name" value="rSAM_horseshoe"/>
</dbReference>
<dbReference type="CDD" id="cd01335">
    <property type="entry name" value="Radical_SAM"/>
    <property type="match status" value="1"/>
</dbReference>
<keyword evidence="6 8" id="KW-0408">Iron</keyword>
<comment type="cofactor">
    <cofactor evidence="8">
        <name>[4Fe-4S] cluster</name>
        <dbReference type="ChEBI" id="CHEBI:49883"/>
    </cofactor>
    <text evidence="8">Binds 2 [4Fe-4S] clusters. One cluster is coordinated with 3 cysteines and an exchangeable S-adenosyl-L-methionine.</text>
</comment>
<dbReference type="PROSITE" id="PS51449">
    <property type="entry name" value="MTTASE_N"/>
    <property type="match status" value="1"/>
</dbReference>
<dbReference type="AlphaFoldDB" id="A0A5B9QIW4"/>
<dbReference type="Proteomes" id="UP000323917">
    <property type="component" value="Chromosome"/>
</dbReference>
<dbReference type="SMART" id="SM00729">
    <property type="entry name" value="Elp3"/>
    <property type="match status" value="1"/>
</dbReference>
<dbReference type="EMBL" id="CP042913">
    <property type="protein sequence ID" value="QEG34121.1"/>
    <property type="molecule type" value="Genomic_DNA"/>
</dbReference>
<evidence type="ECO:0000259" key="9">
    <source>
        <dbReference type="PROSITE" id="PS50926"/>
    </source>
</evidence>
<keyword evidence="13" id="KW-1185">Reference proteome</keyword>
<dbReference type="SFLD" id="SFLDS00029">
    <property type="entry name" value="Radical_SAM"/>
    <property type="match status" value="1"/>
</dbReference>
<proteinExistence type="inferred from homology"/>
<dbReference type="InterPro" id="IPR005839">
    <property type="entry name" value="Methylthiotransferase"/>
</dbReference>
<dbReference type="PROSITE" id="PS50926">
    <property type="entry name" value="TRAM"/>
    <property type="match status" value="1"/>
</dbReference>
<dbReference type="EC" id="2.8.4.4" evidence="8"/>
<dbReference type="GO" id="GO:0035599">
    <property type="term" value="F:aspartic acid methylthiotransferase activity"/>
    <property type="evidence" value="ECO:0007669"/>
    <property type="project" value="TreeGrafter"/>
</dbReference>
<evidence type="ECO:0000256" key="6">
    <source>
        <dbReference type="ARBA" id="ARBA00023004"/>
    </source>
</evidence>
<dbReference type="InterPro" id="IPR012340">
    <property type="entry name" value="NA-bd_OB-fold"/>
</dbReference>
<evidence type="ECO:0000256" key="5">
    <source>
        <dbReference type="ARBA" id="ARBA00022723"/>
    </source>
</evidence>
<feature type="binding site" evidence="8">
    <location>
        <position position="83"/>
    </location>
    <ligand>
        <name>[4Fe-4S] cluster</name>
        <dbReference type="ChEBI" id="CHEBI:49883"/>
        <label>1</label>
    </ligand>
</feature>
<dbReference type="GO" id="GO:0051539">
    <property type="term" value="F:4 iron, 4 sulfur cluster binding"/>
    <property type="evidence" value="ECO:0007669"/>
    <property type="project" value="UniProtKB-UniRule"/>
</dbReference>
<dbReference type="NCBIfam" id="TIGR00089">
    <property type="entry name" value="MiaB/RimO family radical SAM methylthiotransferase"/>
    <property type="match status" value="1"/>
</dbReference>
<keyword evidence="12" id="KW-0689">Ribosomal protein</keyword>
<dbReference type="GO" id="GO:0005829">
    <property type="term" value="C:cytosol"/>
    <property type="evidence" value="ECO:0007669"/>
    <property type="project" value="TreeGrafter"/>
</dbReference>
<reference evidence="12 13" key="1">
    <citation type="submission" date="2019-08" db="EMBL/GenBank/DDBJ databases">
        <title>Deep-cultivation of Planctomycetes and their phenomic and genomic characterization uncovers novel biology.</title>
        <authorList>
            <person name="Wiegand S."/>
            <person name="Jogler M."/>
            <person name="Boedeker C."/>
            <person name="Pinto D."/>
            <person name="Vollmers J."/>
            <person name="Rivas-Marin E."/>
            <person name="Kohn T."/>
            <person name="Peeters S.H."/>
            <person name="Heuer A."/>
            <person name="Rast P."/>
            <person name="Oberbeckmann S."/>
            <person name="Bunk B."/>
            <person name="Jeske O."/>
            <person name="Meyerdierks A."/>
            <person name="Storesund J.E."/>
            <person name="Kallscheuer N."/>
            <person name="Luecker S."/>
            <person name="Lage O.M."/>
            <person name="Pohl T."/>
            <person name="Merkel B.J."/>
            <person name="Hornburger P."/>
            <person name="Mueller R.-W."/>
            <person name="Bruemmer F."/>
            <person name="Labrenz M."/>
            <person name="Spormann A.M."/>
            <person name="Op den Camp H."/>
            <person name="Overmann J."/>
            <person name="Amann R."/>
            <person name="Jetten M.S.M."/>
            <person name="Mascher T."/>
            <person name="Medema M.H."/>
            <person name="Devos D.P."/>
            <person name="Kaster A.-K."/>
            <person name="Ovreas L."/>
            <person name="Rohde M."/>
            <person name="Galperin M.Y."/>
            <person name="Jogler C."/>
        </authorList>
    </citation>
    <scope>NUCLEOTIDE SEQUENCE [LARGE SCALE GENOMIC DNA]</scope>
    <source>
        <strain evidence="12 13">Pr1d</strain>
    </source>
</reference>
<dbReference type="GO" id="GO:0046872">
    <property type="term" value="F:metal ion binding"/>
    <property type="evidence" value="ECO:0007669"/>
    <property type="project" value="UniProtKB-KW"/>
</dbReference>
<evidence type="ECO:0000256" key="8">
    <source>
        <dbReference type="HAMAP-Rule" id="MF_01865"/>
    </source>
</evidence>
<feature type="domain" description="Radical SAM core" evidence="11">
    <location>
        <begin position="215"/>
        <end position="445"/>
    </location>
</feature>
<dbReference type="Gene3D" id="3.80.30.20">
    <property type="entry name" value="tm_1862 like domain"/>
    <property type="match status" value="1"/>
</dbReference>
<evidence type="ECO:0000256" key="2">
    <source>
        <dbReference type="ARBA" id="ARBA00022490"/>
    </source>
</evidence>
<dbReference type="InterPro" id="IPR038135">
    <property type="entry name" value="Methylthiotransferase_N_sf"/>
</dbReference>
<dbReference type="InterPro" id="IPR006638">
    <property type="entry name" value="Elp3/MiaA/NifB-like_rSAM"/>
</dbReference>
<comment type="subcellular location">
    <subcellularLocation>
        <location evidence="8">Cytoplasm</location>
    </subcellularLocation>
</comment>
<dbReference type="PANTHER" id="PTHR43837:SF1">
    <property type="entry name" value="RIBOSOMAL PROTEIN US12 METHYLTHIOTRANSFERASE RIMO"/>
    <property type="match status" value="1"/>
</dbReference>
<dbReference type="SFLD" id="SFLDF00274">
    <property type="entry name" value="ribosomal_protein_S12_methylth"/>
    <property type="match status" value="1"/>
</dbReference>
<dbReference type="Pfam" id="PF18693">
    <property type="entry name" value="TRAM_2"/>
    <property type="match status" value="1"/>
</dbReference>
<dbReference type="Pfam" id="PF04055">
    <property type="entry name" value="Radical_SAM"/>
    <property type="match status" value="1"/>
</dbReference>
<name>A0A5B9QIW4_9BACT</name>
<keyword evidence="1 8" id="KW-0004">4Fe-4S</keyword>
<dbReference type="FunFam" id="3.80.30.20:FF:000001">
    <property type="entry name" value="tRNA-2-methylthio-N(6)-dimethylallyladenosine synthase 2"/>
    <property type="match status" value="1"/>
</dbReference>
<dbReference type="InterPro" id="IPR013848">
    <property type="entry name" value="Methylthiotransferase_N"/>
</dbReference>
<organism evidence="12 13">
    <name type="scientific">Bythopirellula goksoeyrii</name>
    <dbReference type="NCBI Taxonomy" id="1400387"/>
    <lineage>
        <taxon>Bacteria</taxon>
        <taxon>Pseudomonadati</taxon>
        <taxon>Planctomycetota</taxon>
        <taxon>Planctomycetia</taxon>
        <taxon>Pirellulales</taxon>
        <taxon>Lacipirellulaceae</taxon>
        <taxon>Bythopirellula</taxon>
    </lineage>
</organism>
<feature type="binding site" evidence="8">
    <location>
        <position position="119"/>
    </location>
    <ligand>
        <name>[4Fe-4S] cluster</name>
        <dbReference type="ChEBI" id="CHEBI:49883"/>
        <label>1</label>
    </ligand>
</feature>
<comment type="similarity">
    <text evidence="8">Belongs to the methylthiotransferase family. RimO subfamily.</text>
</comment>
<dbReference type="PROSITE" id="PS01278">
    <property type="entry name" value="MTTASE_RADICAL"/>
    <property type="match status" value="1"/>
</dbReference>
<comment type="catalytic activity">
    <reaction evidence="8">
        <text>L-aspartate(89)-[ribosomal protein uS12]-hydrogen + (sulfur carrier)-SH + AH2 + 2 S-adenosyl-L-methionine = 3-methylsulfanyl-L-aspartate(89)-[ribosomal protein uS12]-hydrogen + (sulfur carrier)-H + 5'-deoxyadenosine + L-methionine + A + S-adenosyl-L-homocysteine + 2 H(+)</text>
        <dbReference type="Rhea" id="RHEA:37087"/>
        <dbReference type="Rhea" id="RHEA-COMP:10460"/>
        <dbReference type="Rhea" id="RHEA-COMP:10461"/>
        <dbReference type="Rhea" id="RHEA-COMP:14737"/>
        <dbReference type="Rhea" id="RHEA-COMP:14739"/>
        <dbReference type="ChEBI" id="CHEBI:13193"/>
        <dbReference type="ChEBI" id="CHEBI:15378"/>
        <dbReference type="ChEBI" id="CHEBI:17319"/>
        <dbReference type="ChEBI" id="CHEBI:17499"/>
        <dbReference type="ChEBI" id="CHEBI:29917"/>
        <dbReference type="ChEBI" id="CHEBI:29961"/>
        <dbReference type="ChEBI" id="CHEBI:57844"/>
        <dbReference type="ChEBI" id="CHEBI:57856"/>
        <dbReference type="ChEBI" id="CHEBI:59789"/>
        <dbReference type="ChEBI" id="CHEBI:64428"/>
        <dbReference type="ChEBI" id="CHEBI:73599"/>
        <dbReference type="EC" id="2.8.4.4"/>
    </reaction>
</comment>
<comment type="function">
    <text evidence="8">Catalyzes the methylthiolation of an aspartic acid residue of ribosomal protein uS12.</text>
</comment>
<keyword evidence="5 8" id="KW-0479">Metal-binding</keyword>
<keyword evidence="12" id="KW-0687">Ribonucleoprotein</keyword>
<dbReference type="PANTHER" id="PTHR43837">
    <property type="entry name" value="RIBOSOMAL PROTEIN S12 METHYLTHIOTRANSFERASE RIMO"/>
    <property type="match status" value="1"/>
</dbReference>
<dbReference type="GO" id="GO:0005840">
    <property type="term" value="C:ribosome"/>
    <property type="evidence" value="ECO:0007669"/>
    <property type="project" value="UniProtKB-KW"/>
</dbReference>
<evidence type="ECO:0000256" key="7">
    <source>
        <dbReference type="ARBA" id="ARBA00023014"/>
    </source>
</evidence>
<sequence length="519" mass="57800">MAGYGGVAGRMLGVEVENALRSRRAGLGGRGAANDGWLADLKSDRIDRFSLPSPKAPFVTTTYSTDTDRAGPKGRYAFVSLGCPKNLVDSERMLGMLQLDGYQLVNEPQGADFAIVNTCGFIEQARQESFAVIDEMLELKKQGHLRGVIVSGCLAERQKESLLVDRPGIDQLVGVFGREEVTKVADRLIGGLAEQRSVFQPAPTHTLPDTSRMRITPKHFAFLKISEGCDRLCTFCAIPKMRGKHVTKPMETVIAEAQELAADGVRELVIVAQDTTYYGRDLYGETRLPELLRELEKVKGLDWIRLMYLYPMYFSDELIDTIASSERIVPYLDMPLQHASDQMLKRMQRRVTRGETETLLGKLRERIPNLAMRTTFITGFPGETDEHFAELEAFVRAQQFERLGVFTYSYEPDTPAAKLPDQLPEDLKAERRDHLMGVQQEIAFAWNDAQIGKQVDVLIDSAVPDEPTAWIGRSYADAPDVDGVVYVTGTGLSPGKLVRCEIVARQEYDLVAVACGEPR</sequence>
<dbReference type="InterPro" id="IPR005840">
    <property type="entry name" value="Ribosomal_uS12_MeSTrfase_RimO"/>
</dbReference>
<keyword evidence="3 8" id="KW-0808">Transferase</keyword>
<dbReference type="InterPro" id="IPR058240">
    <property type="entry name" value="rSAM_sf"/>
</dbReference>
<feature type="binding site" evidence="8">
    <location>
        <position position="153"/>
    </location>
    <ligand>
        <name>[4Fe-4S] cluster</name>
        <dbReference type="ChEBI" id="CHEBI:49883"/>
        <label>1</label>
    </ligand>
</feature>
<dbReference type="NCBIfam" id="TIGR01125">
    <property type="entry name" value="30S ribosomal protein S12 methylthiotransferase RimO"/>
    <property type="match status" value="1"/>
</dbReference>
<accession>A0A5B9QIW4</accession>
<dbReference type="Pfam" id="PF00919">
    <property type="entry name" value="UPF0004"/>
    <property type="match status" value="1"/>
</dbReference>
<keyword evidence="7 8" id="KW-0411">Iron-sulfur</keyword>